<evidence type="ECO:0000259" key="1">
    <source>
        <dbReference type="PROSITE" id="PS51186"/>
    </source>
</evidence>
<feature type="domain" description="N-acetyltransferase" evidence="1">
    <location>
        <begin position="77"/>
        <end position="220"/>
    </location>
</feature>
<dbReference type="InterPro" id="IPR000182">
    <property type="entry name" value="GNAT_dom"/>
</dbReference>
<sequence length="220" mass="23605">MLDKRLYHHLASWLGQWPAGRALYVVGSERRTRPGWDGRVNPVVGIGAPGGAVLSVPPSRVEAVRALAAFPVGDLLAKLPAAVGYDGWHAYRAVFRYSLAPAPLPEAGEWVSADDPVLPPWLRPFGGQVLIARDADGGYLAGVGIKRHDRYGRELAVGTEPAARGQGLARRLVAQAARRVLDEGLVPTYVHDVQNAASARVAEAAGFADRGWKAYGLFEE</sequence>
<dbReference type="RefSeq" id="WP_091555685.1">
    <property type="nucleotide sequence ID" value="NZ_FNPH01000003.1"/>
</dbReference>
<protein>
    <submittedName>
        <fullName evidence="2">Acetyltransferase (GNAT) family protein</fullName>
    </submittedName>
</protein>
<keyword evidence="3" id="KW-1185">Reference proteome</keyword>
<evidence type="ECO:0000313" key="2">
    <source>
        <dbReference type="EMBL" id="SDY65570.1"/>
    </source>
</evidence>
<gene>
    <name evidence="2" type="ORF">SAMN05444365_10311</name>
</gene>
<dbReference type="PROSITE" id="PS51186">
    <property type="entry name" value="GNAT"/>
    <property type="match status" value="1"/>
</dbReference>
<dbReference type="InterPro" id="IPR016181">
    <property type="entry name" value="Acyl_CoA_acyltransferase"/>
</dbReference>
<dbReference type="EMBL" id="FNPH01000003">
    <property type="protein sequence ID" value="SDY65570.1"/>
    <property type="molecule type" value="Genomic_DNA"/>
</dbReference>
<dbReference type="Pfam" id="PF00583">
    <property type="entry name" value="Acetyltransf_1"/>
    <property type="match status" value="1"/>
</dbReference>
<dbReference type="STRING" id="405436.SAMN05444365_10311"/>
<evidence type="ECO:0000313" key="3">
    <source>
        <dbReference type="Proteomes" id="UP000242415"/>
    </source>
</evidence>
<reference evidence="3" key="1">
    <citation type="submission" date="2016-10" db="EMBL/GenBank/DDBJ databases">
        <authorList>
            <person name="Varghese N."/>
            <person name="Submissions S."/>
        </authorList>
    </citation>
    <scope>NUCLEOTIDE SEQUENCE [LARGE SCALE GENOMIC DNA]</scope>
    <source>
        <strain evidence="3">DSM 45245</strain>
    </source>
</reference>
<proteinExistence type="predicted"/>
<keyword evidence="2" id="KW-0808">Transferase</keyword>
<name>A0A1H3LMN9_9ACTN</name>
<dbReference type="AlphaFoldDB" id="A0A1H3LMN9"/>
<organism evidence="2 3">
    <name type="scientific">Micromonospora pattaloongensis</name>
    <dbReference type="NCBI Taxonomy" id="405436"/>
    <lineage>
        <taxon>Bacteria</taxon>
        <taxon>Bacillati</taxon>
        <taxon>Actinomycetota</taxon>
        <taxon>Actinomycetes</taxon>
        <taxon>Micromonosporales</taxon>
        <taxon>Micromonosporaceae</taxon>
        <taxon>Micromonospora</taxon>
    </lineage>
</organism>
<accession>A0A1H3LMN9</accession>
<dbReference type="Proteomes" id="UP000242415">
    <property type="component" value="Unassembled WGS sequence"/>
</dbReference>
<dbReference type="Gene3D" id="3.40.630.30">
    <property type="match status" value="1"/>
</dbReference>
<dbReference type="SUPFAM" id="SSF55729">
    <property type="entry name" value="Acyl-CoA N-acyltransferases (Nat)"/>
    <property type="match status" value="1"/>
</dbReference>
<dbReference type="OrthoDB" id="3520350at2"/>
<dbReference type="GO" id="GO:0016747">
    <property type="term" value="F:acyltransferase activity, transferring groups other than amino-acyl groups"/>
    <property type="evidence" value="ECO:0007669"/>
    <property type="project" value="InterPro"/>
</dbReference>